<keyword evidence="2" id="KW-0732">Signal</keyword>
<comment type="caution">
    <text evidence="4">The sequence shown here is derived from an EMBL/GenBank/DDBJ whole genome shotgun (WGS) entry which is preliminary data.</text>
</comment>
<dbReference type="InterPro" id="IPR005586">
    <property type="entry name" value="ABC_trans_aux"/>
</dbReference>
<evidence type="ECO:0000256" key="2">
    <source>
        <dbReference type="SAM" id="SignalP"/>
    </source>
</evidence>
<keyword evidence="5" id="KW-1185">Reference proteome</keyword>
<evidence type="ECO:0000256" key="1">
    <source>
        <dbReference type="SAM" id="MobiDB-lite"/>
    </source>
</evidence>
<sequence length="226" mass="23341">MRSFKRLPKPLGALAVLAVLAGCGSSDPDYYTLRAWPGMAQAGGPLSLKIRTPSVAGYLDRDYIVSGDRDYRLRLSKDGAWGEPLADMIGQTLASDLQQRLPGTNVFTQAGAISTEAQGTVELDITQFARTNDGQVVLGGALSVKRAQTGNGPALPTSSIPLHLAMTPDGSGVSAEVAALSQLLGQVADRAAIEARRIGTTLPPAEPPPATDGAAATGVPVTLAPR</sequence>
<evidence type="ECO:0000259" key="3">
    <source>
        <dbReference type="Pfam" id="PF03886"/>
    </source>
</evidence>
<accession>A0ABT1W9W1</accession>
<evidence type="ECO:0000313" key="5">
    <source>
        <dbReference type="Proteomes" id="UP001524587"/>
    </source>
</evidence>
<organism evidence="4 5">
    <name type="scientific">Endosaccharibacter trunci</name>
    <dbReference type="NCBI Taxonomy" id="2812733"/>
    <lineage>
        <taxon>Bacteria</taxon>
        <taxon>Pseudomonadati</taxon>
        <taxon>Pseudomonadota</taxon>
        <taxon>Alphaproteobacteria</taxon>
        <taxon>Acetobacterales</taxon>
        <taxon>Acetobacteraceae</taxon>
        <taxon>Endosaccharibacter</taxon>
    </lineage>
</organism>
<evidence type="ECO:0000313" key="4">
    <source>
        <dbReference type="EMBL" id="MCQ8278598.1"/>
    </source>
</evidence>
<dbReference type="SUPFAM" id="SSF159594">
    <property type="entry name" value="XCC0632-like"/>
    <property type="match status" value="1"/>
</dbReference>
<dbReference type="Pfam" id="PF03886">
    <property type="entry name" value="ABC_trans_aux"/>
    <property type="match status" value="1"/>
</dbReference>
<feature type="chain" id="PRO_5046428373" evidence="2">
    <location>
        <begin position="22"/>
        <end position="226"/>
    </location>
</feature>
<dbReference type="EMBL" id="JAMSKV010000006">
    <property type="protein sequence ID" value="MCQ8278598.1"/>
    <property type="molecule type" value="Genomic_DNA"/>
</dbReference>
<dbReference type="RefSeq" id="WP_422864074.1">
    <property type="nucleotide sequence ID" value="NZ_JAMSKV010000006.1"/>
</dbReference>
<feature type="domain" description="ABC-type transport auxiliary lipoprotein component" evidence="3">
    <location>
        <begin position="38"/>
        <end position="191"/>
    </location>
</feature>
<feature type="compositionally biased region" description="Low complexity" evidence="1">
    <location>
        <begin position="211"/>
        <end position="226"/>
    </location>
</feature>
<gene>
    <name evidence="4" type="ORF">NFI95_09055</name>
</gene>
<dbReference type="Proteomes" id="UP001524587">
    <property type="component" value="Unassembled WGS sequence"/>
</dbReference>
<proteinExistence type="predicted"/>
<feature type="region of interest" description="Disordered" evidence="1">
    <location>
        <begin position="200"/>
        <end position="226"/>
    </location>
</feature>
<reference evidence="4 5" key="1">
    <citation type="submission" date="2022-06" db="EMBL/GenBank/DDBJ databases">
        <title>Endosaccharibacter gen. nov., sp. nov., endophytic bacteria isolated from sugarcane.</title>
        <authorList>
            <person name="Pitiwittayakul N."/>
            <person name="Yukphan P."/>
            <person name="Charoenyingcharoen P."/>
            <person name="Tanasupawat S."/>
        </authorList>
    </citation>
    <scope>NUCLEOTIDE SEQUENCE [LARGE SCALE GENOMIC DNA]</scope>
    <source>
        <strain evidence="4 5">KSS8</strain>
    </source>
</reference>
<dbReference type="PROSITE" id="PS51257">
    <property type="entry name" value="PROKAR_LIPOPROTEIN"/>
    <property type="match status" value="1"/>
</dbReference>
<name>A0ABT1W9W1_9PROT</name>
<protein>
    <submittedName>
        <fullName evidence="4">PqiC family protein</fullName>
    </submittedName>
</protein>
<feature type="signal peptide" evidence="2">
    <location>
        <begin position="1"/>
        <end position="21"/>
    </location>
</feature>
<dbReference type="Gene3D" id="3.40.50.10610">
    <property type="entry name" value="ABC-type transport auxiliary lipoprotein component"/>
    <property type="match status" value="1"/>
</dbReference>